<feature type="compositionally biased region" description="Basic and acidic residues" evidence="1">
    <location>
        <begin position="76"/>
        <end position="89"/>
    </location>
</feature>
<name>A0A6J4R4K6_9ACTN</name>
<feature type="compositionally biased region" description="Basic residues" evidence="1">
    <location>
        <begin position="171"/>
        <end position="180"/>
    </location>
</feature>
<feature type="non-terminal residue" evidence="2">
    <location>
        <position position="228"/>
    </location>
</feature>
<dbReference type="AlphaFoldDB" id="A0A6J4R4K6"/>
<evidence type="ECO:0000256" key="1">
    <source>
        <dbReference type="SAM" id="MobiDB-lite"/>
    </source>
</evidence>
<dbReference type="EMBL" id="CADCVI010000046">
    <property type="protein sequence ID" value="CAA9459941.1"/>
    <property type="molecule type" value="Genomic_DNA"/>
</dbReference>
<gene>
    <name evidence="2" type="ORF">AVDCRST_MAG25-702</name>
</gene>
<proteinExistence type="predicted"/>
<feature type="region of interest" description="Disordered" evidence="1">
    <location>
        <begin position="1"/>
        <end position="228"/>
    </location>
</feature>
<feature type="compositionally biased region" description="Basic and acidic residues" evidence="1">
    <location>
        <begin position="35"/>
        <end position="45"/>
    </location>
</feature>
<protein>
    <submittedName>
        <fullName evidence="2">Membrane proteins related to metalloendopeptidases</fullName>
    </submittedName>
</protein>
<accession>A0A6J4R4K6</accession>
<reference evidence="2" key="1">
    <citation type="submission" date="2020-02" db="EMBL/GenBank/DDBJ databases">
        <authorList>
            <person name="Meier V. D."/>
        </authorList>
    </citation>
    <scope>NUCLEOTIDE SEQUENCE</scope>
    <source>
        <strain evidence="2">AVDCRST_MAG25</strain>
    </source>
</reference>
<feature type="compositionally biased region" description="Basic and acidic residues" evidence="1">
    <location>
        <begin position="156"/>
        <end position="170"/>
    </location>
</feature>
<sequence length="228" mass="23392">VQAPEAPRCLAGGPCGDGARDRRVRADFGGGESSAPHRPEQRPDGHGAGGGRGASPLEPGAPGGDHGPRLPSGGREPYRDVPARGEPLGERLPGAAVGRFDAGEDPLPRHATGLAAGLADRRPRCGGRGGDHRLLPGQRDGGRHTPRPRAPGRGQGRRDQADGPARDARLGRPRGGHPGRGRAEEPGDGGDDGARERGGFGGGLEATARGLHLEFGQPRNGLRLPGRL</sequence>
<evidence type="ECO:0000313" key="2">
    <source>
        <dbReference type="EMBL" id="CAA9459941.1"/>
    </source>
</evidence>
<organism evidence="2">
    <name type="scientific">uncultured Rubrobacteraceae bacterium</name>
    <dbReference type="NCBI Taxonomy" id="349277"/>
    <lineage>
        <taxon>Bacteria</taxon>
        <taxon>Bacillati</taxon>
        <taxon>Actinomycetota</taxon>
        <taxon>Rubrobacteria</taxon>
        <taxon>Rubrobacterales</taxon>
        <taxon>Rubrobacteraceae</taxon>
        <taxon>environmental samples</taxon>
    </lineage>
</organism>
<feature type="non-terminal residue" evidence="2">
    <location>
        <position position="1"/>
    </location>
</feature>
<feature type="compositionally biased region" description="Basic and acidic residues" evidence="1">
    <location>
        <begin position="119"/>
        <end position="134"/>
    </location>
</feature>